<dbReference type="Gene3D" id="3.30.200.20">
    <property type="entry name" value="Phosphorylase Kinase, domain 1"/>
    <property type="match status" value="1"/>
</dbReference>
<feature type="domain" description="Aminoglycoside phosphotransferase" evidence="8">
    <location>
        <begin position="215"/>
        <end position="273"/>
    </location>
</feature>
<dbReference type="NCBIfam" id="TIGR01767">
    <property type="entry name" value="MTRK"/>
    <property type="match status" value="1"/>
</dbReference>
<dbReference type="InterPro" id="IPR011009">
    <property type="entry name" value="Kinase-like_dom_sf"/>
</dbReference>
<evidence type="ECO:0000313" key="10">
    <source>
        <dbReference type="Proteomes" id="UP000238924"/>
    </source>
</evidence>
<name>A0ABX5B4V1_9SPIR</name>
<evidence type="ECO:0000256" key="7">
    <source>
        <dbReference type="ARBA" id="ARBA00022840"/>
    </source>
</evidence>
<sequence length="420" mass="49155">MAYKQLNINTISDYLKTIDEMKNIFSSFDNLVITEIGDGNLNYVYSITNKNNDKETVILKQSVPFLRCVGENYPLEKDRMKIEIKTLKEQYKLCPNLVPKIYYDSDDMCIVIMQNLNKHKVLRGEIINGRKFPKAAEDLTDFLSKTLFFTSDYYLDSKTKKALVSEYMNAELCSLTEDFIFTHPFEDNETNVFYEELNIEKVKQFQRDFKLKIAAAEMKYAFMTKAEALLHGDFHLGSFMGNEEETYVIDPEFAFYGPIGFDIGKASANFFMAYISQEYHQKRLGTNSIEFRKWLFDTAKYMITGTLEKFEKLWKKHLKETKPLYWNYDEGEKHSEVYIKTVLKRIFKDAIGFAGCVLIRRTLGLAKNKDIASIEDLKERARLDWICLEIGREFLVNRESIENIEKVSDIVNKYSSIDKI</sequence>
<evidence type="ECO:0000256" key="4">
    <source>
        <dbReference type="ARBA" id="ARBA00022679"/>
    </source>
</evidence>
<keyword evidence="5" id="KW-0547">Nucleotide-binding</keyword>
<proteinExistence type="inferred from homology"/>
<evidence type="ECO:0000256" key="3">
    <source>
        <dbReference type="ARBA" id="ARBA00012128"/>
    </source>
</evidence>
<evidence type="ECO:0000256" key="6">
    <source>
        <dbReference type="ARBA" id="ARBA00022777"/>
    </source>
</evidence>
<keyword evidence="4" id="KW-0808">Transferase</keyword>
<keyword evidence="7" id="KW-0067">ATP-binding</keyword>
<dbReference type="SUPFAM" id="SSF56112">
    <property type="entry name" value="Protein kinase-like (PK-like)"/>
    <property type="match status" value="1"/>
</dbReference>
<evidence type="ECO:0000256" key="1">
    <source>
        <dbReference type="ARBA" id="ARBA00010165"/>
    </source>
</evidence>
<evidence type="ECO:0000256" key="2">
    <source>
        <dbReference type="ARBA" id="ARBA00011738"/>
    </source>
</evidence>
<dbReference type="PIRSF" id="PIRSF031134">
    <property type="entry name" value="MTRK"/>
    <property type="match status" value="1"/>
</dbReference>
<dbReference type="InterPro" id="IPR009212">
    <property type="entry name" value="Methylthioribose_kinase"/>
</dbReference>
<comment type="caution">
    <text evidence="9">The sequence shown here is derived from an EMBL/GenBank/DDBJ whole genome shotgun (WGS) entry which is preliminary data.</text>
</comment>
<dbReference type="PANTHER" id="PTHR34273">
    <property type="entry name" value="METHYLTHIORIBOSE KINASE"/>
    <property type="match status" value="1"/>
</dbReference>
<evidence type="ECO:0000256" key="5">
    <source>
        <dbReference type="ARBA" id="ARBA00022741"/>
    </source>
</evidence>
<dbReference type="GO" id="GO:0016301">
    <property type="term" value="F:kinase activity"/>
    <property type="evidence" value="ECO:0007669"/>
    <property type="project" value="UniProtKB-KW"/>
</dbReference>
<keyword evidence="6 9" id="KW-0418">Kinase</keyword>
<gene>
    <name evidence="9" type="ORF">DJ52_11540</name>
</gene>
<dbReference type="InterPro" id="IPR002575">
    <property type="entry name" value="Aminoglycoside_PTrfase"/>
</dbReference>
<comment type="subunit">
    <text evidence="2">Homodimer.</text>
</comment>
<evidence type="ECO:0000313" key="9">
    <source>
        <dbReference type="EMBL" id="PPS21337.1"/>
    </source>
</evidence>
<organism evidence="9 10">
    <name type="scientific">Brachyspira murdochii</name>
    <dbReference type="NCBI Taxonomy" id="84378"/>
    <lineage>
        <taxon>Bacteria</taxon>
        <taxon>Pseudomonadati</taxon>
        <taxon>Spirochaetota</taxon>
        <taxon>Spirochaetia</taxon>
        <taxon>Brachyspirales</taxon>
        <taxon>Brachyspiraceae</taxon>
        <taxon>Brachyspira</taxon>
    </lineage>
</organism>
<dbReference type="PANTHER" id="PTHR34273:SF2">
    <property type="entry name" value="METHYLTHIORIBOSE KINASE"/>
    <property type="match status" value="1"/>
</dbReference>
<dbReference type="Gene3D" id="3.90.1200.10">
    <property type="match status" value="1"/>
</dbReference>
<dbReference type="Proteomes" id="UP000238924">
    <property type="component" value="Unassembled WGS sequence"/>
</dbReference>
<dbReference type="EC" id="2.7.1.100" evidence="3"/>
<keyword evidence="10" id="KW-1185">Reference proteome</keyword>
<accession>A0ABX5B4V1</accession>
<dbReference type="EMBL" id="JJMJ01000201">
    <property type="protein sequence ID" value="PPS21337.1"/>
    <property type="molecule type" value="Genomic_DNA"/>
</dbReference>
<protein>
    <recommendedName>
        <fullName evidence="3">S-methyl-5-thioribose kinase</fullName>
        <ecNumber evidence="3">2.7.1.100</ecNumber>
    </recommendedName>
</protein>
<evidence type="ECO:0000259" key="8">
    <source>
        <dbReference type="Pfam" id="PF01636"/>
    </source>
</evidence>
<dbReference type="Pfam" id="PF01636">
    <property type="entry name" value="APH"/>
    <property type="match status" value="1"/>
</dbReference>
<dbReference type="RefSeq" id="WP_104618936.1">
    <property type="nucleotide sequence ID" value="NZ_JAWLPZ010000004.1"/>
</dbReference>
<reference evidence="9 10" key="1">
    <citation type="submission" date="2014-04" db="EMBL/GenBank/DDBJ databases">
        <title>Whole genome sequence of 'Brachyspira hampsonii' D13-03603F2.</title>
        <authorList>
            <person name="Patterson A.H."/>
            <person name="Chaban B."/>
            <person name="Fernando C."/>
            <person name="Harding J.C."/>
            <person name="Hill J.E."/>
        </authorList>
    </citation>
    <scope>NUCLEOTIDE SEQUENCE [LARGE SCALE GENOMIC DNA]</scope>
    <source>
        <strain evidence="9 10">D13-03603F2</strain>
    </source>
</reference>
<comment type="similarity">
    <text evidence="1">Belongs to the methylthioribose kinase family.</text>
</comment>